<evidence type="ECO:0000313" key="1">
    <source>
        <dbReference type="EMBL" id="KIX13466.1"/>
    </source>
</evidence>
<dbReference type="AlphaFoldDB" id="A0A0D2JCJ1"/>
<protein>
    <submittedName>
        <fullName evidence="1">Uncharacterized protein</fullName>
    </submittedName>
</protein>
<comment type="caution">
    <text evidence="1">The sequence shown here is derived from an EMBL/GenBank/DDBJ whole genome shotgun (WGS) entry which is preliminary data.</text>
</comment>
<sequence length="61" mass="6978">MGLYLVTYEKRQATGFLTWPSQVVFAHSAWPGLIPSLSFANFKGEKKRPPIKKIRGRHTFS</sequence>
<organism evidence="1 2">
    <name type="scientific">Dethiosulfatarculus sandiegensis</name>
    <dbReference type="NCBI Taxonomy" id="1429043"/>
    <lineage>
        <taxon>Bacteria</taxon>
        <taxon>Pseudomonadati</taxon>
        <taxon>Thermodesulfobacteriota</taxon>
        <taxon>Desulfarculia</taxon>
        <taxon>Desulfarculales</taxon>
        <taxon>Desulfarculaceae</taxon>
        <taxon>Dethiosulfatarculus</taxon>
    </lineage>
</organism>
<dbReference type="EMBL" id="AZAC01000015">
    <property type="protein sequence ID" value="KIX13466.1"/>
    <property type="molecule type" value="Genomic_DNA"/>
</dbReference>
<accession>A0A0D2JCJ1</accession>
<keyword evidence="2" id="KW-1185">Reference proteome</keyword>
<reference evidence="1 2" key="1">
    <citation type="submission" date="2013-11" db="EMBL/GenBank/DDBJ databases">
        <title>Metagenomic analysis of a methanogenic consortium involved in long chain n-alkane degradation.</title>
        <authorList>
            <person name="Davidova I.A."/>
            <person name="Callaghan A.V."/>
            <person name="Wawrik B."/>
            <person name="Pruitt S."/>
            <person name="Marks C."/>
            <person name="Duncan K.E."/>
            <person name="Suflita J.M."/>
        </authorList>
    </citation>
    <scope>NUCLEOTIDE SEQUENCE [LARGE SCALE GENOMIC DNA]</scope>
    <source>
        <strain evidence="1 2">SPR</strain>
    </source>
</reference>
<dbReference type="Proteomes" id="UP000032233">
    <property type="component" value="Unassembled WGS sequence"/>
</dbReference>
<gene>
    <name evidence="1" type="ORF">X474_13355</name>
</gene>
<evidence type="ECO:0000313" key="2">
    <source>
        <dbReference type="Proteomes" id="UP000032233"/>
    </source>
</evidence>
<dbReference type="InParanoid" id="A0A0D2JCJ1"/>
<proteinExistence type="predicted"/>
<name>A0A0D2JCJ1_9BACT</name>